<dbReference type="Proteomes" id="UP000552644">
    <property type="component" value="Unassembled WGS sequence"/>
</dbReference>
<dbReference type="InterPro" id="IPR025461">
    <property type="entry name" value="ABA4-like"/>
</dbReference>
<evidence type="ECO:0000313" key="2">
    <source>
        <dbReference type="EMBL" id="MBB4918534.1"/>
    </source>
</evidence>
<dbReference type="PANTHER" id="PTHR34543:SF1">
    <property type="entry name" value="PROTEIN ABA DEFICIENT 4, CHLOROPLASTIC"/>
    <property type="match status" value="1"/>
</dbReference>
<feature type="transmembrane region" description="Helical" evidence="1">
    <location>
        <begin position="79"/>
        <end position="99"/>
    </location>
</feature>
<evidence type="ECO:0008006" key="4">
    <source>
        <dbReference type="Google" id="ProtNLM"/>
    </source>
</evidence>
<dbReference type="EMBL" id="JACHJP010000007">
    <property type="protein sequence ID" value="MBB4918534.1"/>
    <property type="molecule type" value="Genomic_DNA"/>
</dbReference>
<sequence>MTVDTLFAITFPMTVPFWALMVFAPAWSITHRIISSPWIILPPLAVYLVLAIPRLPALWEVVSRPDLDLITAFFGQRDGAAILWAHVIAFDLFIARWMYLDSRERGIHPLLMGPLLVFTLLLSPMGLLIHMTIRTIVGAPRNAPAAALAEKHETRSGS</sequence>
<dbReference type="Pfam" id="PF14108">
    <property type="entry name" value="ABA4-like"/>
    <property type="match status" value="1"/>
</dbReference>
<dbReference type="RefSeq" id="WP_184719905.1">
    <property type="nucleotide sequence ID" value="NZ_JACHJP010000007.1"/>
</dbReference>
<keyword evidence="1" id="KW-0812">Transmembrane</keyword>
<dbReference type="PANTHER" id="PTHR34543">
    <property type="entry name" value="PROTEIN ABA DEFICIENT 4, CHLOROPLASTIC"/>
    <property type="match status" value="1"/>
</dbReference>
<name>A0A7W7QRT5_9ACTN</name>
<keyword evidence="1" id="KW-1133">Transmembrane helix</keyword>
<accession>A0A7W7QRT5</accession>
<reference evidence="2 3" key="1">
    <citation type="submission" date="2020-08" db="EMBL/GenBank/DDBJ databases">
        <title>Genomic Encyclopedia of Type Strains, Phase III (KMG-III): the genomes of soil and plant-associated and newly described type strains.</title>
        <authorList>
            <person name="Whitman W."/>
        </authorList>
    </citation>
    <scope>NUCLEOTIDE SEQUENCE [LARGE SCALE GENOMIC DNA]</scope>
    <source>
        <strain evidence="2 3">CECT 8840</strain>
    </source>
</reference>
<proteinExistence type="predicted"/>
<organism evidence="2 3">
    <name type="scientific">Streptosporangium saharense</name>
    <dbReference type="NCBI Taxonomy" id="1706840"/>
    <lineage>
        <taxon>Bacteria</taxon>
        <taxon>Bacillati</taxon>
        <taxon>Actinomycetota</taxon>
        <taxon>Actinomycetes</taxon>
        <taxon>Streptosporangiales</taxon>
        <taxon>Streptosporangiaceae</taxon>
        <taxon>Streptosporangium</taxon>
    </lineage>
</organism>
<dbReference type="AlphaFoldDB" id="A0A7W7QRT5"/>
<feature type="transmembrane region" description="Helical" evidence="1">
    <location>
        <begin position="39"/>
        <end position="59"/>
    </location>
</feature>
<gene>
    <name evidence="2" type="ORF">FHS44_005664</name>
</gene>
<evidence type="ECO:0000256" key="1">
    <source>
        <dbReference type="SAM" id="Phobius"/>
    </source>
</evidence>
<comment type="caution">
    <text evidence="2">The sequence shown here is derived from an EMBL/GenBank/DDBJ whole genome shotgun (WGS) entry which is preliminary data.</text>
</comment>
<feature type="transmembrane region" description="Helical" evidence="1">
    <location>
        <begin position="6"/>
        <end position="27"/>
    </location>
</feature>
<keyword evidence="3" id="KW-1185">Reference proteome</keyword>
<protein>
    <recommendedName>
        <fullName evidence="4">DUF4281 domain-containing protein</fullName>
    </recommendedName>
</protein>
<keyword evidence="1" id="KW-0472">Membrane</keyword>
<feature type="transmembrane region" description="Helical" evidence="1">
    <location>
        <begin position="111"/>
        <end position="133"/>
    </location>
</feature>
<evidence type="ECO:0000313" key="3">
    <source>
        <dbReference type="Proteomes" id="UP000552644"/>
    </source>
</evidence>